<keyword evidence="1" id="KW-1133">Transmembrane helix</keyword>
<reference evidence="2" key="1">
    <citation type="submission" date="2023-05" db="EMBL/GenBank/DDBJ databases">
        <title>Nepenthes gracilis genome sequencing.</title>
        <authorList>
            <person name="Fukushima K."/>
        </authorList>
    </citation>
    <scope>NUCLEOTIDE SEQUENCE</scope>
    <source>
        <strain evidence="2">SING2019-196</strain>
    </source>
</reference>
<gene>
    <name evidence="2" type="ORF">Nepgr_022673</name>
</gene>
<dbReference type="AlphaFoldDB" id="A0AAD3T1A5"/>
<sequence>MFTQHDTIHTKVSKNTSRISHLEGHLEEHVAYIRGVLIFSLCVDVVEWWCLATRFLLRNLTVLWHGVPDKACYCG</sequence>
<name>A0AAD3T1A5_NEPGR</name>
<keyword evidence="1" id="KW-0472">Membrane</keyword>
<evidence type="ECO:0000313" key="3">
    <source>
        <dbReference type="Proteomes" id="UP001279734"/>
    </source>
</evidence>
<protein>
    <submittedName>
        <fullName evidence="2">Uncharacterized protein</fullName>
    </submittedName>
</protein>
<proteinExistence type="predicted"/>
<keyword evidence="1" id="KW-0812">Transmembrane</keyword>
<keyword evidence="3" id="KW-1185">Reference proteome</keyword>
<dbReference type="Proteomes" id="UP001279734">
    <property type="component" value="Unassembled WGS sequence"/>
</dbReference>
<dbReference type="EMBL" id="BSYO01000022">
    <property type="protein sequence ID" value="GMH20831.1"/>
    <property type="molecule type" value="Genomic_DNA"/>
</dbReference>
<evidence type="ECO:0000256" key="1">
    <source>
        <dbReference type="SAM" id="Phobius"/>
    </source>
</evidence>
<organism evidence="2 3">
    <name type="scientific">Nepenthes gracilis</name>
    <name type="common">Slender pitcher plant</name>
    <dbReference type="NCBI Taxonomy" id="150966"/>
    <lineage>
        <taxon>Eukaryota</taxon>
        <taxon>Viridiplantae</taxon>
        <taxon>Streptophyta</taxon>
        <taxon>Embryophyta</taxon>
        <taxon>Tracheophyta</taxon>
        <taxon>Spermatophyta</taxon>
        <taxon>Magnoliopsida</taxon>
        <taxon>eudicotyledons</taxon>
        <taxon>Gunneridae</taxon>
        <taxon>Pentapetalae</taxon>
        <taxon>Caryophyllales</taxon>
        <taxon>Nepenthaceae</taxon>
        <taxon>Nepenthes</taxon>
    </lineage>
</organism>
<accession>A0AAD3T1A5</accession>
<feature type="transmembrane region" description="Helical" evidence="1">
    <location>
        <begin position="31"/>
        <end position="51"/>
    </location>
</feature>
<comment type="caution">
    <text evidence="2">The sequence shown here is derived from an EMBL/GenBank/DDBJ whole genome shotgun (WGS) entry which is preliminary data.</text>
</comment>
<evidence type="ECO:0000313" key="2">
    <source>
        <dbReference type="EMBL" id="GMH20831.1"/>
    </source>
</evidence>